<dbReference type="GO" id="GO:0000398">
    <property type="term" value="P:mRNA splicing, via spliceosome"/>
    <property type="evidence" value="ECO:0007669"/>
    <property type="project" value="InterPro"/>
</dbReference>
<dbReference type="PANTHER" id="PTHR13120">
    <property type="entry name" value="PHD FINGER-LIKE DOMAIN-CONTAINING PROTEIN 5A"/>
    <property type="match status" value="1"/>
</dbReference>
<reference evidence="2 3" key="1">
    <citation type="journal article" date="2018" name="Proc. Natl. Acad. Sci. U.S.A.">
        <title>Draft genome sequence of Camellia sinensis var. sinensis provides insights into the evolution of the tea genome and tea quality.</title>
        <authorList>
            <person name="Wei C."/>
            <person name="Yang H."/>
            <person name="Wang S."/>
            <person name="Zhao J."/>
            <person name="Liu C."/>
            <person name="Gao L."/>
            <person name="Xia E."/>
            <person name="Lu Y."/>
            <person name="Tai Y."/>
            <person name="She G."/>
            <person name="Sun J."/>
            <person name="Cao H."/>
            <person name="Tong W."/>
            <person name="Gao Q."/>
            <person name="Li Y."/>
            <person name="Deng W."/>
            <person name="Jiang X."/>
            <person name="Wang W."/>
            <person name="Chen Q."/>
            <person name="Zhang S."/>
            <person name="Li H."/>
            <person name="Wu J."/>
            <person name="Wang P."/>
            <person name="Li P."/>
            <person name="Shi C."/>
            <person name="Zheng F."/>
            <person name="Jian J."/>
            <person name="Huang B."/>
            <person name="Shan D."/>
            <person name="Shi M."/>
            <person name="Fang C."/>
            <person name="Yue Y."/>
            <person name="Li F."/>
            <person name="Li D."/>
            <person name="Wei S."/>
            <person name="Han B."/>
            <person name="Jiang C."/>
            <person name="Yin Y."/>
            <person name="Xia T."/>
            <person name="Zhang Z."/>
            <person name="Bennetzen J.L."/>
            <person name="Zhao S."/>
            <person name="Wan X."/>
        </authorList>
    </citation>
    <scope>NUCLEOTIDE SEQUENCE [LARGE SCALE GENOMIC DNA]</scope>
    <source>
        <strain evidence="3">cv. Shuchazao</strain>
        <tissue evidence="2">Leaf</tissue>
    </source>
</reference>
<evidence type="ECO:0000256" key="1">
    <source>
        <dbReference type="ARBA" id="ARBA00008626"/>
    </source>
</evidence>
<sequence length="181" mass="20401">MLTTPSVRKFRALRLGVGRGWMVGKEYKEYKETRAKLLLRGGHFDSSEELYRTCVSTNTRTLMLGHNHAQALASQETLAKLVKKQPGIAIGRLCEKCDGKCVICDSYVRPCTLVRVCDECNYGSFQGRCVICGGVGISDAYYCKECTQQEKDRDGCPKIVNLGSAKTDLFYERKKYGFKKR</sequence>
<comment type="similarity">
    <text evidence="1">Belongs to the PHF5 family.</text>
</comment>
<proteinExistence type="inferred from homology"/>
<dbReference type="InterPro" id="IPR005345">
    <property type="entry name" value="PHF5"/>
</dbReference>
<dbReference type="EMBL" id="SDRB02010430">
    <property type="protein sequence ID" value="THG06483.1"/>
    <property type="molecule type" value="Genomic_DNA"/>
</dbReference>
<dbReference type="STRING" id="542762.A0A4S4DTA6"/>
<dbReference type="AlphaFoldDB" id="A0A4S4DTA6"/>
<evidence type="ECO:0000313" key="2">
    <source>
        <dbReference type="EMBL" id="THG06483.1"/>
    </source>
</evidence>
<accession>A0A4S4DTA6</accession>
<evidence type="ECO:0008006" key="4">
    <source>
        <dbReference type="Google" id="ProtNLM"/>
    </source>
</evidence>
<gene>
    <name evidence="2" type="ORF">TEA_011810</name>
</gene>
<organism evidence="2 3">
    <name type="scientific">Camellia sinensis var. sinensis</name>
    <name type="common">China tea</name>
    <dbReference type="NCBI Taxonomy" id="542762"/>
    <lineage>
        <taxon>Eukaryota</taxon>
        <taxon>Viridiplantae</taxon>
        <taxon>Streptophyta</taxon>
        <taxon>Embryophyta</taxon>
        <taxon>Tracheophyta</taxon>
        <taxon>Spermatophyta</taxon>
        <taxon>Magnoliopsida</taxon>
        <taxon>eudicotyledons</taxon>
        <taxon>Gunneridae</taxon>
        <taxon>Pentapetalae</taxon>
        <taxon>asterids</taxon>
        <taxon>Ericales</taxon>
        <taxon>Theaceae</taxon>
        <taxon>Camellia</taxon>
    </lineage>
</organism>
<comment type="caution">
    <text evidence="2">The sequence shown here is derived from an EMBL/GenBank/DDBJ whole genome shotgun (WGS) entry which is preliminary data.</text>
</comment>
<dbReference type="Proteomes" id="UP000306102">
    <property type="component" value="Unassembled WGS sequence"/>
</dbReference>
<dbReference type="Pfam" id="PF03660">
    <property type="entry name" value="PHF5"/>
    <property type="match status" value="1"/>
</dbReference>
<keyword evidence="3" id="KW-1185">Reference proteome</keyword>
<name>A0A4S4DTA6_CAMSN</name>
<evidence type="ECO:0000313" key="3">
    <source>
        <dbReference type="Proteomes" id="UP000306102"/>
    </source>
</evidence>
<protein>
    <recommendedName>
        <fullName evidence="4">PHD finger-like domain-containing protein 5A</fullName>
    </recommendedName>
</protein>